<evidence type="ECO:0000313" key="1">
    <source>
        <dbReference type="EMBL" id="CAG8581568.1"/>
    </source>
</evidence>
<dbReference type="OrthoDB" id="10547634at2759"/>
<organism evidence="1 2">
    <name type="scientific">Cetraspora pellucida</name>
    <dbReference type="NCBI Taxonomy" id="1433469"/>
    <lineage>
        <taxon>Eukaryota</taxon>
        <taxon>Fungi</taxon>
        <taxon>Fungi incertae sedis</taxon>
        <taxon>Mucoromycota</taxon>
        <taxon>Glomeromycotina</taxon>
        <taxon>Glomeromycetes</taxon>
        <taxon>Diversisporales</taxon>
        <taxon>Gigasporaceae</taxon>
        <taxon>Cetraspora</taxon>
    </lineage>
</organism>
<sequence length="103" mass="11741">MQQKQLPTEDVDAYYIAIKELLYYIKAKKHYYSNTAKAQIFISGLRPNLATSVTLFLSKTLAAANERAKILLQQPNPTEKVIVKLTKAVNNMLCQLKDPSRRN</sequence>
<accession>A0A9N9G720</accession>
<keyword evidence="2" id="KW-1185">Reference proteome</keyword>
<proteinExistence type="predicted"/>
<name>A0A9N9G720_9GLOM</name>
<dbReference type="Proteomes" id="UP000789759">
    <property type="component" value="Unassembled WGS sequence"/>
</dbReference>
<evidence type="ECO:0000313" key="2">
    <source>
        <dbReference type="Proteomes" id="UP000789759"/>
    </source>
</evidence>
<protein>
    <submittedName>
        <fullName evidence="1">7816_t:CDS:1</fullName>
    </submittedName>
</protein>
<comment type="caution">
    <text evidence="1">The sequence shown here is derived from an EMBL/GenBank/DDBJ whole genome shotgun (WGS) entry which is preliminary data.</text>
</comment>
<dbReference type="EMBL" id="CAJVQA010003713">
    <property type="protein sequence ID" value="CAG8581568.1"/>
    <property type="molecule type" value="Genomic_DNA"/>
</dbReference>
<reference evidence="1" key="1">
    <citation type="submission" date="2021-06" db="EMBL/GenBank/DDBJ databases">
        <authorList>
            <person name="Kallberg Y."/>
            <person name="Tangrot J."/>
            <person name="Rosling A."/>
        </authorList>
    </citation>
    <scope>NUCLEOTIDE SEQUENCE</scope>
    <source>
        <strain evidence="1">FL966</strain>
    </source>
</reference>
<gene>
    <name evidence="1" type="ORF">CPELLU_LOCUS6113</name>
</gene>
<dbReference type="AlphaFoldDB" id="A0A9N9G720"/>